<dbReference type="eggNOG" id="COG3652">
    <property type="taxonomic scope" value="Bacteria"/>
</dbReference>
<dbReference type="PATRIC" id="fig|1297742.4.peg.7046"/>
<dbReference type="KEGG" id="mym:A176_006947"/>
<feature type="signal peptide" evidence="1">
    <location>
        <begin position="1"/>
        <end position="18"/>
    </location>
</feature>
<dbReference type="PANTHER" id="PTHR38593:SF1">
    <property type="entry name" value="BLR2558 PROTEIN"/>
    <property type="match status" value="1"/>
</dbReference>
<dbReference type="AlphaFoldDB" id="A0A0H4X8Z8"/>
<dbReference type="InterPro" id="IPR012347">
    <property type="entry name" value="Ferritin-like"/>
</dbReference>
<keyword evidence="4" id="KW-1185">Reference proteome</keyword>
<sequence>MKRWMMAGSLVWASAALAQQAPQSQTQNGTDDTEGMIRMGRPDAIDQGEALEPVLEGTGGSGPQGAAPDARGAALMQQGLMPIPTEEQAFLNALHQANQNEVKLGKLAQQQGTAQGVKDYGARLVKDHQQADQRLMAYAKAKNLTLSEPQPDTDFAKTLEREEQASMAMLQSLQGPAFDRAFLASMVADHDIDIAKVMAGQQQFASNSELKPVLDDMLPTLREHRQQAYRLLGQEAPRQARRPPGGR</sequence>
<dbReference type="Proteomes" id="UP000009026">
    <property type="component" value="Chromosome"/>
</dbReference>
<feature type="domain" description="DUF4142" evidence="2">
    <location>
        <begin position="87"/>
        <end position="231"/>
    </location>
</feature>
<evidence type="ECO:0000313" key="3">
    <source>
        <dbReference type="EMBL" id="AKQ70035.1"/>
    </source>
</evidence>
<dbReference type="Gene3D" id="1.20.1260.10">
    <property type="match status" value="1"/>
</dbReference>
<dbReference type="PANTHER" id="PTHR38593">
    <property type="entry name" value="BLR2558 PROTEIN"/>
    <property type="match status" value="1"/>
</dbReference>
<dbReference type="EMBL" id="CP012109">
    <property type="protein sequence ID" value="AKQ70035.1"/>
    <property type="molecule type" value="Genomic_DNA"/>
</dbReference>
<evidence type="ECO:0000313" key="4">
    <source>
        <dbReference type="Proteomes" id="UP000009026"/>
    </source>
</evidence>
<dbReference type="Pfam" id="PF13628">
    <property type="entry name" value="DUF4142"/>
    <property type="match status" value="1"/>
</dbReference>
<gene>
    <name evidence="3" type="ORF">A176_006947</name>
</gene>
<feature type="chain" id="PRO_5005212470" evidence="1">
    <location>
        <begin position="19"/>
        <end position="247"/>
    </location>
</feature>
<dbReference type="InterPro" id="IPR025419">
    <property type="entry name" value="DUF4142"/>
</dbReference>
<keyword evidence="1" id="KW-0732">Signal</keyword>
<evidence type="ECO:0000259" key="2">
    <source>
        <dbReference type="Pfam" id="PF13628"/>
    </source>
</evidence>
<dbReference type="RefSeq" id="WP_002637762.1">
    <property type="nucleotide sequence ID" value="NZ_CP012109.1"/>
</dbReference>
<evidence type="ECO:0000256" key="1">
    <source>
        <dbReference type="SAM" id="SignalP"/>
    </source>
</evidence>
<dbReference type="STRING" id="1297742.A176_006947"/>
<name>A0A0H4X8Z8_9BACT</name>
<protein>
    <submittedName>
        <fullName evidence="3">Putative exported protein</fullName>
    </submittedName>
</protein>
<organism evidence="3 4">
    <name type="scientific">Pseudomyxococcus hansupus</name>
    <dbReference type="NCBI Taxonomy" id="1297742"/>
    <lineage>
        <taxon>Bacteria</taxon>
        <taxon>Pseudomonadati</taxon>
        <taxon>Myxococcota</taxon>
        <taxon>Myxococcia</taxon>
        <taxon>Myxococcales</taxon>
        <taxon>Cystobacterineae</taxon>
        <taxon>Myxococcaceae</taxon>
        <taxon>Pseudomyxococcus</taxon>
    </lineage>
</organism>
<reference evidence="3 4" key="1">
    <citation type="journal article" date="2016" name="PLoS ONE">
        <title>Complete Genome Sequence and Comparative Genomics of a Novel Myxobacterium Myxococcus hansupus.</title>
        <authorList>
            <person name="Sharma G."/>
            <person name="Narwani T."/>
            <person name="Subramanian S."/>
        </authorList>
    </citation>
    <scope>NUCLEOTIDE SEQUENCE [LARGE SCALE GENOMIC DNA]</scope>
    <source>
        <strain evidence="4">mixupus</strain>
    </source>
</reference>
<accession>A0A0H4X8Z8</accession>
<proteinExistence type="predicted"/>